<dbReference type="GO" id="GO:0022857">
    <property type="term" value="F:transmembrane transporter activity"/>
    <property type="evidence" value="ECO:0007669"/>
    <property type="project" value="InterPro"/>
</dbReference>
<feature type="transmembrane region" description="Helical" evidence="7">
    <location>
        <begin position="232"/>
        <end position="249"/>
    </location>
</feature>
<dbReference type="Pfam" id="PF13520">
    <property type="entry name" value="AA_permease_2"/>
    <property type="match status" value="1"/>
</dbReference>
<dbReference type="GO" id="GO:0016020">
    <property type="term" value="C:membrane"/>
    <property type="evidence" value="ECO:0007669"/>
    <property type="project" value="UniProtKB-SubCell"/>
</dbReference>
<evidence type="ECO:0000313" key="8">
    <source>
        <dbReference type="EMBL" id="CZR54079.1"/>
    </source>
</evidence>
<comment type="subcellular location">
    <subcellularLocation>
        <location evidence="1">Membrane</location>
        <topology evidence="1">Multi-pass membrane protein</topology>
    </subcellularLocation>
</comment>
<dbReference type="Gene3D" id="1.20.1740.10">
    <property type="entry name" value="Amino acid/polyamine transporter I"/>
    <property type="match status" value="1"/>
</dbReference>
<evidence type="ECO:0000256" key="2">
    <source>
        <dbReference type="ARBA" id="ARBA00022448"/>
    </source>
</evidence>
<accession>A0A1L7WMS2</accession>
<feature type="transmembrane region" description="Helical" evidence="7">
    <location>
        <begin position="270"/>
        <end position="294"/>
    </location>
</feature>
<protein>
    <submittedName>
        <fullName evidence="8">Related to HNM1-Choline permease</fullName>
    </submittedName>
</protein>
<feature type="transmembrane region" description="Helical" evidence="7">
    <location>
        <begin position="76"/>
        <end position="99"/>
    </location>
</feature>
<evidence type="ECO:0000256" key="3">
    <source>
        <dbReference type="ARBA" id="ARBA00022692"/>
    </source>
</evidence>
<feature type="transmembrane region" description="Helical" evidence="7">
    <location>
        <begin position="436"/>
        <end position="461"/>
    </location>
</feature>
<evidence type="ECO:0000256" key="4">
    <source>
        <dbReference type="ARBA" id="ARBA00022989"/>
    </source>
</evidence>
<feature type="transmembrane region" description="Helical" evidence="7">
    <location>
        <begin position="401"/>
        <end position="424"/>
    </location>
</feature>
<organism evidence="8 9">
    <name type="scientific">Phialocephala subalpina</name>
    <dbReference type="NCBI Taxonomy" id="576137"/>
    <lineage>
        <taxon>Eukaryota</taxon>
        <taxon>Fungi</taxon>
        <taxon>Dikarya</taxon>
        <taxon>Ascomycota</taxon>
        <taxon>Pezizomycotina</taxon>
        <taxon>Leotiomycetes</taxon>
        <taxon>Helotiales</taxon>
        <taxon>Mollisiaceae</taxon>
        <taxon>Phialocephala</taxon>
        <taxon>Phialocephala fortinii species complex</taxon>
    </lineage>
</organism>
<proteinExistence type="predicted"/>
<reference evidence="8 9" key="1">
    <citation type="submission" date="2016-03" db="EMBL/GenBank/DDBJ databases">
        <authorList>
            <person name="Ploux O."/>
        </authorList>
    </citation>
    <scope>NUCLEOTIDE SEQUENCE [LARGE SCALE GENOMIC DNA]</scope>
    <source>
        <strain evidence="8 9">UAMH 11012</strain>
    </source>
</reference>
<feature type="transmembrane region" description="Helical" evidence="7">
    <location>
        <begin position="377"/>
        <end position="395"/>
    </location>
</feature>
<name>A0A1L7WMS2_9HELO</name>
<keyword evidence="9" id="KW-1185">Reference proteome</keyword>
<dbReference type="PIRSF" id="PIRSF006060">
    <property type="entry name" value="AA_transporter"/>
    <property type="match status" value="1"/>
</dbReference>
<evidence type="ECO:0000256" key="6">
    <source>
        <dbReference type="SAM" id="MobiDB-lite"/>
    </source>
</evidence>
<sequence length="512" mass="55531">MSVNREIKTSTAMPDEKSEAVEVTNAPQQHELRQQFSVWSLGSLCLCLMATWEALSTVVATALISGGAPCLFYNYLTSFLGTVAVACSLAEIASMYPTAGGQYHWVALLAPSKSSISASWFTGWISCGGQIVLTASAAFSGGLQLQALITLNHEDSYIPQRWQGMLFYWLVLAYSLVLNLWGSKILAHTNLASGVIHIVGFVAIIVVLAIMAPKQSPHFVFVEVSNTSGWSNNGISWLVGLLSSVYPFLGYDSATHMAEEMRHPARDVPIAMLGSVIVNGVMGLGYCVILLYSIGNLNDLLASPTGFPVMQLLLNVTKNPTGATLLCLTWTSIAVAANSAGLTSTSRTAWAFARDDAVPFSRYFAHVDSVHAVPTRMIICISVIQMLLGFLYLGSVTAFNAVLSMAILGMYASYILPIIYMVLYGRKLGAHKPGPFTLGGVGGMLTNVVAIAWLAFAMLFSMFPNYQPVTAQNMNYCVVVMGGWLFFGSVYFFWFGRKRYNGPVIEVLEMVH</sequence>
<feature type="transmembrane region" description="Helical" evidence="7">
    <location>
        <begin position="473"/>
        <end position="494"/>
    </location>
</feature>
<dbReference type="InterPro" id="IPR002293">
    <property type="entry name" value="AA/rel_permease1"/>
</dbReference>
<feature type="transmembrane region" description="Helical" evidence="7">
    <location>
        <begin position="194"/>
        <end position="212"/>
    </location>
</feature>
<evidence type="ECO:0000256" key="5">
    <source>
        <dbReference type="ARBA" id="ARBA00023136"/>
    </source>
</evidence>
<dbReference type="PANTHER" id="PTHR45649">
    <property type="entry name" value="AMINO-ACID PERMEASE BAT1"/>
    <property type="match status" value="1"/>
</dbReference>
<keyword evidence="5 7" id="KW-0472">Membrane</keyword>
<evidence type="ECO:0000256" key="7">
    <source>
        <dbReference type="SAM" id="Phobius"/>
    </source>
</evidence>
<dbReference type="AlphaFoldDB" id="A0A1L7WMS2"/>
<dbReference type="PANTHER" id="PTHR45649:SF14">
    <property type="entry name" value="GABA PERMEASE"/>
    <property type="match status" value="1"/>
</dbReference>
<dbReference type="Proteomes" id="UP000184330">
    <property type="component" value="Unassembled WGS sequence"/>
</dbReference>
<feature type="transmembrane region" description="Helical" evidence="7">
    <location>
        <begin position="165"/>
        <end position="182"/>
    </location>
</feature>
<evidence type="ECO:0000256" key="1">
    <source>
        <dbReference type="ARBA" id="ARBA00004141"/>
    </source>
</evidence>
<feature type="region of interest" description="Disordered" evidence="6">
    <location>
        <begin position="1"/>
        <end position="21"/>
    </location>
</feature>
<dbReference type="OrthoDB" id="3257095at2759"/>
<gene>
    <name evidence="8" type="ORF">PAC_03962</name>
</gene>
<keyword evidence="3 7" id="KW-0812">Transmembrane</keyword>
<dbReference type="EMBL" id="FJOG01000004">
    <property type="protein sequence ID" value="CZR54079.1"/>
    <property type="molecule type" value="Genomic_DNA"/>
</dbReference>
<keyword evidence="4 7" id="KW-1133">Transmembrane helix</keyword>
<keyword evidence="2" id="KW-0813">Transport</keyword>
<feature type="compositionally biased region" description="Basic and acidic residues" evidence="6">
    <location>
        <begin position="1"/>
        <end position="20"/>
    </location>
</feature>
<evidence type="ECO:0000313" key="9">
    <source>
        <dbReference type="Proteomes" id="UP000184330"/>
    </source>
</evidence>